<protein>
    <submittedName>
        <fullName evidence="1">Uncharacterized protein</fullName>
    </submittedName>
</protein>
<evidence type="ECO:0000313" key="2">
    <source>
        <dbReference type="Proteomes" id="UP001056120"/>
    </source>
</evidence>
<comment type="caution">
    <text evidence="1">The sequence shown here is derived from an EMBL/GenBank/DDBJ whole genome shotgun (WGS) entry which is preliminary data.</text>
</comment>
<evidence type="ECO:0000313" key="1">
    <source>
        <dbReference type="EMBL" id="KAI3800007.1"/>
    </source>
</evidence>
<keyword evidence="2" id="KW-1185">Reference proteome</keyword>
<proteinExistence type="predicted"/>
<reference evidence="2" key="1">
    <citation type="journal article" date="2022" name="Mol. Ecol. Resour.">
        <title>The genomes of chicory, endive, great burdock and yacon provide insights into Asteraceae palaeo-polyploidization history and plant inulin production.</title>
        <authorList>
            <person name="Fan W."/>
            <person name="Wang S."/>
            <person name="Wang H."/>
            <person name="Wang A."/>
            <person name="Jiang F."/>
            <person name="Liu H."/>
            <person name="Zhao H."/>
            <person name="Xu D."/>
            <person name="Zhang Y."/>
        </authorList>
    </citation>
    <scope>NUCLEOTIDE SEQUENCE [LARGE SCALE GENOMIC DNA]</scope>
    <source>
        <strain evidence="2">cv. Yunnan</strain>
    </source>
</reference>
<reference evidence="1 2" key="2">
    <citation type="journal article" date="2022" name="Mol. Ecol. Resour.">
        <title>The genomes of chicory, endive, great burdock and yacon provide insights into Asteraceae paleo-polyploidization history and plant inulin production.</title>
        <authorList>
            <person name="Fan W."/>
            <person name="Wang S."/>
            <person name="Wang H."/>
            <person name="Wang A."/>
            <person name="Jiang F."/>
            <person name="Liu H."/>
            <person name="Zhao H."/>
            <person name="Xu D."/>
            <person name="Zhang Y."/>
        </authorList>
    </citation>
    <scope>NUCLEOTIDE SEQUENCE [LARGE SCALE GENOMIC DNA]</scope>
    <source>
        <strain evidence="2">cv. Yunnan</strain>
        <tissue evidence="1">Leaves</tissue>
    </source>
</reference>
<organism evidence="1 2">
    <name type="scientific">Smallanthus sonchifolius</name>
    <dbReference type="NCBI Taxonomy" id="185202"/>
    <lineage>
        <taxon>Eukaryota</taxon>
        <taxon>Viridiplantae</taxon>
        <taxon>Streptophyta</taxon>
        <taxon>Embryophyta</taxon>
        <taxon>Tracheophyta</taxon>
        <taxon>Spermatophyta</taxon>
        <taxon>Magnoliopsida</taxon>
        <taxon>eudicotyledons</taxon>
        <taxon>Gunneridae</taxon>
        <taxon>Pentapetalae</taxon>
        <taxon>asterids</taxon>
        <taxon>campanulids</taxon>
        <taxon>Asterales</taxon>
        <taxon>Asteraceae</taxon>
        <taxon>Asteroideae</taxon>
        <taxon>Heliantheae alliance</taxon>
        <taxon>Millerieae</taxon>
        <taxon>Smallanthus</taxon>
    </lineage>
</organism>
<dbReference type="EMBL" id="CM042028">
    <property type="protein sequence ID" value="KAI3800007.1"/>
    <property type="molecule type" value="Genomic_DNA"/>
</dbReference>
<gene>
    <name evidence="1" type="ORF">L1987_35313</name>
</gene>
<sequence length="121" mass="13550">MAMLRSRRRSWWDPPPADGDADPNGSKKRKSRWADDEPKPSGQQLDDRPEGARSPSPDPVYDNMGTKFAIRGKGTVKEVRFGQKRDLKFDPSGGTLPEGVTKQSTSLRRRPDLKLLSFILG</sequence>
<accession>A0ACB9HYX5</accession>
<name>A0ACB9HYX5_9ASTR</name>
<dbReference type="Proteomes" id="UP001056120">
    <property type="component" value="Linkage Group LG11"/>
</dbReference>